<comment type="caution">
    <text evidence="5">The sequence shown here is derived from an EMBL/GenBank/DDBJ whole genome shotgun (WGS) entry which is preliminary data.</text>
</comment>
<dbReference type="Proteomes" id="UP001499882">
    <property type="component" value="Unassembled WGS sequence"/>
</dbReference>
<dbReference type="Pfam" id="PF24346">
    <property type="entry name" value="DUF7507"/>
    <property type="match status" value="2"/>
</dbReference>
<reference evidence="6" key="1">
    <citation type="journal article" date="2019" name="Int. J. Syst. Evol. Microbiol.">
        <title>The Global Catalogue of Microorganisms (GCM) 10K type strain sequencing project: providing services to taxonomists for standard genome sequencing and annotation.</title>
        <authorList>
            <consortium name="The Broad Institute Genomics Platform"/>
            <consortium name="The Broad Institute Genome Sequencing Center for Infectious Disease"/>
            <person name="Wu L."/>
            <person name="Ma J."/>
        </authorList>
    </citation>
    <scope>NUCLEOTIDE SEQUENCE [LARGE SCALE GENOMIC DNA]</scope>
    <source>
        <strain evidence="6">JCM 18532</strain>
    </source>
</reference>
<evidence type="ECO:0000313" key="5">
    <source>
        <dbReference type="EMBL" id="GAA4730698.1"/>
    </source>
</evidence>
<gene>
    <name evidence="5" type="ORF">GCM10023350_12440</name>
</gene>
<name>A0ABP8YHY9_9ACTN</name>
<organism evidence="5 6">
    <name type="scientific">Nocardioides endophyticus</name>
    <dbReference type="NCBI Taxonomy" id="1353775"/>
    <lineage>
        <taxon>Bacteria</taxon>
        <taxon>Bacillati</taxon>
        <taxon>Actinomycetota</taxon>
        <taxon>Actinomycetes</taxon>
        <taxon>Propionibacteriales</taxon>
        <taxon>Nocardioidaceae</taxon>
        <taxon>Nocardioides</taxon>
    </lineage>
</organism>
<dbReference type="EMBL" id="BAABKN010000009">
    <property type="protein sequence ID" value="GAA4730698.1"/>
    <property type="molecule type" value="Genomic_DNA"/>
</dbReference>
<keyword evidence="2" id="KW-1133">Transmembrane helix</keyword>
<keyword evidence="2" id="KW-0812">Transmembrane</keyword>
<evidence type="ECO:0000256" key="3">
    <source>
        <dbReference type="SAM" id="SignalP"/>
    </source>
</evidence>
<dbReference type="InterPro" id="IPR013320">
    <property type="entry name" value="ConA-like_dom_sf"/>
</dbReference>
<keyword evidence="2" id="KW-0472">Membrane</keyword>
<evidence type="ECO:0000256" key="1">
    <source>
        <dbReference type="SAM" id="MobiDB-lite"/>
    </source>
</evidence>
<feature type="chain" id="PRO_5045910998" description="DUF7507 domain-containing protein" evidence="3">
    <location>
        <begin position="20"/>
        <end position="676"/>
    </location>
</feature>
<evidence type="ECO:0000256" key="2">
    <source>
        <dbReference type="SAM" id="Phobius"/>
    </source>
</evidence>
<accession>A0ABP8YHY9</accession>
<keyword evidence="3" id="KW-0732">Signal</keyword>
<keyword evidence="6" id="KW-1185">Reference proteome</keyword>
<evidence type="ECO:0000313" key="6">
    <source>
        <dbReference type="Proteomes" id="UP001499882"/>
    </source>
</evidence>
<proteinExistence type="predicted"/>
<feature type="domain" description="DUF7507" evidence="4">
    <location>
        <begin position="480"/>
        <end position="579"/>
    </location>
</feature>
<feature type="transmembrane region" description="Helical" evidence="2">
    <location>
        <begin position="642"/>
        <end position="662"/>
    </location>
</feature>
<feature type="domain" description="DUF7507" evidence="4">
    <location>
        <begin position="363"/>
        <end position="455"/>
    </location>
</feature>
<dbReference type="Gene3D" id="2.60.120.200">
    <property type="match status" value="1"/>
</dbReference>
<dbReference type="InterPro" id="IPR055354">
    <property type="entry name" value="DUF7507"/>
</dbReference>
<feature type="signal peptide" evidence="3">
    <location>
        <begin position="1"/>
        <end position="19"/>
    </location>
</feature>
<sequence length="676" mass="70240">MVRVRALLTVAMFAVAGTAALPTPQTAAADRGGVFVTETFKNSTAQDEFEAFGSACLSGAPAVAAPLPGGAHDLAGCSTVTSVGPVPPPNADGRGFLQLTDASINQSGAVLFNHRIPAEQGLSVTFEQWQYGSTTTASGQRPADGIAFFLTRGSSSLTAPGAFGGSLGYAQKQPDSDSAQPFIPGVDQGYLGIGLDYLGNYFGDWERRGTGCSAAEGRSPAGTGFRVPEANKITVRGPGDGTDGYCFLDSTATRLGQTTPPWESTLPFSLRSEVDAVPADPAAAEEVLVPVRRTVTVTISPAPDPMVTIELSRGDNAVHRVLTFDAPRPVPEYYKFGFSGSTGSFTDVHLIRNVVLESVDPVPLLDLEKESTDPGPFRVGDVIRYVYRVTNTGFAPATRLGITDDHIDDVTCDVTTLPPVGSAPANTTECHGRYRVRQRDLDAGAVENVARAHADGGGAISPPADEIVEVVEDLPPPTRAAIDIDKEARDPGPFRLGEIVRYHYTVTNVGEVAVSSIRVADDHVEDVACDDSRVTVEPPGNVTHCTGRYRVTADDVRAKQVQNVARATGEGPGGGRVTSPPADEIVDVIGKVGPAPQPSPSPTVPPTPAASPRPDVAPHAGQPPPVDSGADGLPGTGAPANIGWLAPLGVAAVLLGAGLVLVGRRRGNRLDQGAPT</sequence>
<feature type="region of interest" description="Disordered" evidence="1">
    <location>
        <begin position="590"/>
        <end position="634"/>
    </location>
</feature>
<evidence type="ECO:0000259" key="4">
    <source>
        <dbReference type="Pfam" id="PF24346"/>
    </source>
</evidence>
<dbReference type="SUPFAM" id="SSF49899">
    <property type="entry name" value="Concanavalin A-like lectins/glucanases"/>
    <property type="match status" value="1"/>
</dbReference>
<protein>
    <recommendedName>
        <fullName evidence="4">DUF7507 domain-containing protein</fullName>
    </recommendedName>
</protein>
<feature type="compositionally biased region" description="Pro residues" evidence="1">
    <location>
        <begin position="595"/>
        <end position="611"/>
    </location>
</feature>
<dbReference type="RefSeq" id="WP_345525829.1">
    <property type="nucleotide sequence ID" value="NZ_BAABKN010000009.1"/>
</dbReference>